<dbReference type="Gene3D" id="3.40.50.10420">
    <property type="entry name" value="NagB/RpiA/CoA transferase-like"/>
    <property type="match status" value="1"/>
</dbReference>
<dbReference type="NCBIfam" id="TIGR02727">
    <property type="entry name" value="MTHFS_bact"/>
    <property type="match status" value="1"/>
</dbReference>
<dbReference type="EMBL" id="CP109965">
    <property type="protein sequence ID" value="WAJ70734.1"/>
    <property type="molecule type" value="Genomic_DNA"/>
</dbReference>
<comment type="cofactor">
    <cofactor evidence="4">
        <name>Mg(2+)</name>
        <dbReference type="ChEBI" id="CHEBI:18420"/>
    </cofactor>
</comment>
<dbReference type="Proteomes" id="UP001163726">
    <property type="component" value="Chromosome"/>
</dbReference>
<dbReference type="Pfam" id="PF01812">
    <property type="entry name" value="5-FTHF_cyc-lig"/>
    <property type="match status" value="1"/>
</dbReference>
<dbReference type="InterPro" id="IPR037171">
    <property type="entry name" value="NagB/RpiA_transferase-like"/>
</dbReference>
<dbReference type="InterPro" id="IPR002698">
    <property type="entry name" value="FTHF_cligase"/>
</dbReference>
<keyword evidence="5" id="KW-0436">Ligase</keyword>
<dbReference type="GO" id="GO:0030272">
    <property type="term" value="F:5-formyltetrahydrofolate cyclo-ligase activity"/>
    <property type="evidence" value="ECO:0007669"/>
    <property type="project" value="UniProtKB-EC"/>
</dbReference>
<keyword evidence="6" id="KW-1185">Reference proteome</keyword>
<dbReference type="PIRSF" id="PIRSF006806">
    <property type="entry name" value="FTHF_cligase"/>
    <property type="match status" value="1"/>
</dbReference>
<dbReference type="SUPFAM" id="SSF100950">
    <property type="entry name" value="NagB/RpiA/CoA transferase-like"/>
    <property type="match status" value="1"/>
</dbReference>
<dbReference type="PANTHER" id="PTHR23407:SF1">
    <property type="entry name" value="5-FORMYLTETRAHYDROFOLATE CYCLO-LIGASE"/>
    <property type="match status" value="1"/>
</dbReference>
<gene>
    <name evidence="5" type="ORF">OLW01_02655</name>
</gene>
<dbReference type="EC" id="6.3.3.2" evidence="4"/>
<comment type="catalytic activity">
    <reaction evidence="4">
        <text>(6S)-5-formyl-5,6,7,8-tetrahydrofolate + ATP = (6R)-5,10-methenyltetrahydrofolate + ADP + phosphate</text>
        <dbReference type="Rhea" id="RHEA:10488"/>
        <dbReference type="ChEBI" id="CHEBI:30616"/>
        <dbReference type="ChEBI" id="CHEBI:43474"/>
        <dbReference type="ChEBI" id="CHEBI:57455"/>
        <dbReference type="ChEBI" id="CHEBI:57457"/>
        <dbReference type="ChEBI" id="CHEBI:456216"/>
        <dbReference type="EC" id="6.3.3.2"/>
    </reaction>
</comment>
<keyword evidence="4" id="KW-0460">Magnesium</keyword>
<protein>
    <recommendedName>
        <fullName evidence="4">5-formyltetrahydrofolate cyclo-ligase</fullName>
        <ecNumber evidence="4">6.3.3.2</ecNumber>
    </recommendedName>
</protein>
<keyword evidence="2 4" id="KW-0547">Nucleotide-binding</keyword>
<dbReference type="PANTHER" id="PTHR23407">
    <property type="entry name" value="ATPASE INHIBITOR/5-FORMYLTETRAHYDROFOLATE CYCLO-LIGASE"/>
    <property type="match status" value="1"/>
</dbReference>
<name>A0ABY7AML3_9ALTE</name>
<evidence type="ECO:0000256" key="2">
    <source>
        <dbReference type="ARBA" id="ARBA00022741"/>
    </source>
</evidence>
<sequence length="194" mass="22012">MQSNLKRQAIRQTIRQQRQALTAKQQTLAQQSIVKQIQEQQLIQANDKIALYLANDGELNPQGIIEHAWKIDAQVFLPVLHPFARNHLAFLKYNPDTSLINNKFGIPEPQLDVQFICPPAELTHVFMPLVAFDSNGNRMGMGGGFYDRSFAHVHPKQQKIGLAHDCQQVDNLPTESWDVPLDMIITPTQLVKVK</sequence>
<reference evidence="5" key="1">
    <citation type="submission" date="2022-10" db="EMBL/GenBank/DDBJ databases">
        <title>Catenovulum adriacola sp. nov. isolated in the Harbour of Susak.</title>
        <authorList>
            <person name="Schoch T."/>
            <person name="Reich S.J."/>
            <person name="Stoeferle S."/>
            <person name="Flaiz M."/>
            <person name="Kazda M."/>
            <person name="Riedel C.U."/>
            <person name="Duerre P."/>
        </authorList>
    </citation>
    <scope>NUCLEOTIDE SEQUENCE</scope>
    <source>
        <strain evidence="5">TS8</strain>
    </source>
</reference>
<proteinExistence type="inferred from homology"/>
<evidence type="ECO:0000256" key="3">
    <source>
        <dbReference type="ARBA" id="ARBA00022840"/>
    </source>
</evidence>
<evidence type="ECO:0000313" key="6">
    <source>
        <dbReference type="Proteomes" id="UP001163726"/>
    </source>
</evidence>
<keyword evidence="3 4" id="KW-0067">ATP-binding</keyword>
<evidence type="ECO:0000313" key="5">
    <source>
        <dbReference type="EMBL" id="WAJ70734.1"/>
    </source>
</evidence>
<comment type="similarity">
    <text evidence="1 4">Belongs to the 5-formyltetrahydrofolate cyclo-ligase family.</text>
</comment>
<evidence type="ECO:0000256" key="4">
    <source>
        <dbReference type="RuleBase" id="RU361279"/>
    </source>
</evidence>
<organism evidence="5 6">
    <name type="scientific">Catenovulum adriaticum</name>
    <dbReference type="NCBI Taxonomy" id="2984846"/>
    <lineage>
        <taxon>Bacteria</taxon>
        <taxon>Pseudomonadati</taxon>
        <taxon>Pseudomonadota</taxon>
        <taxon>Gammaproteobacteria</taxon>
        <taxon>Alteromonadales</taxon>
        <taxon>Alteromonadaceae</taxon>
        <taxon>Catenovulum</taxon>
    </lineage>
</organism>
<evidence type="ECO:0000256" key="1">
    <source>
        <dbReference type="ARBA" id="ARBA00010638"/>
    </source>
</evidence>
<dbReference type="InterPro" id="IPR024185">
    <property type="entry name" value="FTHF_cligase-like_sf"/>
</dbReference>
<keyword evidence="4" id="KW-0479">Metal-binding</keyword>
<accession>A0ABY7AML3</accession>
<dbReference type="RefSeq" id="WP_268075083.1">
    <property type="nucleotide sequence ID" value="NZ_CP109965.1"/>
</dbReference>